<dbReference type="Gene3D" id="1.10.10.10">
    <property type="entry name" value="Winged helix-like DNA-binding domain superfamily/Winged helix DNA-binding domain"/>
    <property type="match status" value="1"/>
</dbReference>
<keyword evidence="1" id="KW-0805">Transcription regulation</keyword>
<protein>
    <submittedName>
        <fullName evidence="6">Transcriptional regulator, MarR family</fullName>
    </submittedName>
</protein>
<dbReference type="EMBL" id="CP002521">
    <property type="protein sequence ID" value="ADX47239.1"/>
    <property type="molecule type" value="Genomic_DNA"/>
</dbReference>
<dbReference type="PRINTS" id="PR00598">
    <property type="entry name" value="HTHMARR"/>
</dbReference>
<dbReference type="InterPro" id="IPR000835">
    <property type="entry name" value="HTH_MarR-typ"/>
</dbReference>
<evidence type="ECO:0000256" key="4">
    <source>
        <dbReference type="SAM" id="MobiDB-lite"/>
    </source>
</evidence>
<reference evidence="6" key="1">
    <citation type="submission" date="2011-02" db="EMBL/GenBank/DDBJ databases">
        <title>Complete sequence of Acidovorax avenae subsp. avenae ATCC 19860.</title>
        <authorList>
            <consortium name="US DOE Joint Genome Institute"/>
            <person name="Lucas S."/>
            <person name="Copeland A."/>
            <person name="Lapidus A."/>
            <person name="Cheng J.-F."/>
            <person name="Goodwin L."/>
            <person name="Pitluck S."/>
            <person name="Chertkov O."/>
            <person name="Held B."/>
            <person name="Detter J.C."/>
            <person name="Han C."/>
            <person name="Tapia R."/>
            <person name="Land M."/>
            <person name="Hauser L."/>
            <person name="Kyrpides N."/>
            <person name="Ivanova N."/>
            <person name="Ovchinnikova G."/>
            <person name="Pagani I."/>
            <person name="Gordon S."/>
            <person name="Woyke T."/>
        </authorList>
    </citation>
    <scope>NUCLEOTIDE SEQUENCE</scope>
    <source>
        <strain evidence="6">ATCC 19860</strain>
    </source>
</reference>
<evidence type="ECO:0000256" key="3">
    <source>
        <dbReference type="ARBA" id="ARBA00023163"/>
    </source>
</evidence>
<dbReference type="Pfam" id="PF12802">
    <property type="entry name" value="MarR_2"/>
    <property type="match status" value="1"/>
</dbReference>
<evidence type="ECO:0000259" key="5">
    <source>
        <dbReference type="PROSITE" id="PS50995"/>
    </source>
</evidence>
<keyword evidence="3" id="KW-0804">Transcription</keyword>
<dbReference type="InterPro" id="IPR036390">
    <property type="entry name" value="WH_DNA-bd_sf"/>
</dbReference>
<dbReference type="PROSITE" id="PS01117">
    <property type="entry name" value="HTH_MARR_1"/>
    <property type="match status" value="1"/>
</dbReference>
<dbReference type="KEGG" id="aaa:Acav_3337"/>
<organism evidence="6 7">
    <name type="scientific">Paracidovorax avenae (strain ATCC 19860 / DSM 7227 / CCUG 15838 / JCM 20985 / LMG 2117 / NCPPB 1011)</name>
    <name type="common">Acidovorax avenae</name>
    <dbReference type="NCBI Taxonomy" id="643561"/>
    <lineage>
        <taxon>Bacteria</taxon>
        <taxon>Pseudomonadati</taxon>
        <taxon>Pseudomonadota</taxon>
        <taxon>Betaproteobacteria</taxon>
        <taxon>Burkholderiales</taxon>
        <taxon>Comamonadaceae</taxon>
        <taxon>Paracidovorax</taxon>
    </lineage>
</organism>
<name>F0Q9X9_PARA1</name>
<dbReference type="AlphaFoldDB" id="F0Q9X9"/>
<evidence type="ECO:0000313" key="7">
    <source>
        <dbReference type="Proteomes" id="UP000002482"/>
    </source>
</evidence>
<dbReference type="Proteomes" id="UP000002482">
    <property type="component" value="Chromosome"/>
</dbReference>
<dbReference type="SMART" id="SM00347">
    <property type="entry name" value="HTH_MARR"/>
    <property type="match status" value="1"/>
</dbReference>
<dbReference type="GO" id="GO:0003700">
    <property type="term" value="F:DNA-binding transcription factor activity"/>
    <property type="evidence" value="ECO:0007669"/>
    <property type="project" value="InterPro"/>
</dbReference>
<feature type="domain" description="HTH marR-type" evidence="5">
    <location>
        <begin position="41"/>
        <end position="173"/>
    </location>
</feature>
<dbReference type="InterPro" id="IPR036388">
    <property type="entry name" value="WH-like_DNA-bd_sf"/>
</dbReference>
<feature type="region of interest" description="Disordered" evidence="4">
    <location>
        <begin position="1"/>
        <end position="20"/>
    </location>
</feature>
<keyword evidence="7" id="KW-1185">Reference proteome</keyword>
<dbReference type="PANTHER" id="PTHR42756">
    <property type="entry name" value="TRANSCRIPTIONAL REGULATOR, MARR"/>
    <property type="match status" value="1"/>
</dbReference>
<accession>F0Q9X9</accession>
<dbReference type="PANTHER" id="PTHR42756:SF1">
    <property type="entry name" value="TRANSCRIPTIONAL REPRESSOR OF EMRAB OPERON"/>
    <property type="match status" value="1"/>
</dbReference>
<dbReference type="PROSITE" id="PS50995">
    <property type="entry name" value="HTH_MARR_2"/>
    <property type="match status" value="1"/>
</dbReference>
<evidence type="ECO:0000256" key="1">
    <source>
        <dbReference type="ARBA" id="ARBA00023015"/>
    </source>
</evidence>
<evidence type="ECO:0000313" key="6">
    <source>
        <dbReference type="EMBL" id="ADX47239.1"/>
    </source>
</evidence>
<evidence type="ECO:0000256" key="2">
    <source>
        <dbReference type="ARBA" id="ARBA00023125"/>
    </source>
</evidence>
<dbReference type="InterPro" id="IPR023187">
    <property type="entry name" value="Tscrpt_reg_MarR-type_CS"/>
</dbReference>
<dbReference type="GO" id="GO:0003677">
    <property type="term" value="F:DNA binding"/>
    <property type="evidence" value="ECO:0007669"/>
    <property type="project" value="UniProtKB-KW"/>
</dbReference>
<keyword evidence="2" id="KW-0238">DNA-binding</keyword>
<sequence>MALPQAASAPGDAHAAGVPLPAAPDPGEVACGMAKTKDFVDNYLPALLGQAWHLVSTEFHATVEQSGLSVLEWRVLSTLASQGAMTISALAQTTVSKQPTVTRLLLRMEAQGHVDRATSLDDRRYTLVRVTRSGRRLVAGLIEQAERHERAILAPLDPRKVEVLKELLHELIARHRPAV</sequence>
<proteinExistence type="predicted"/>
<dbReference type="HOGENOM" id="CLU_083287_8_0_4"/>
<gene>
    <name evidence="6" type="ordered locus">Acav_3337</name>
</gene>
<feature type="compositionally biased region" description="Low complexity" evidence="4">
    <location>
        <begin position="1"/>
        <end position="16"/>
    </location>
</feature>
<dbReference type="SUPFAM" id="SSF46785">
    <property type="entry name" value="Winged helix' DNA-binding domain"/>
    <property type="match status" value="1"/>
</dbReference>